<feature type="signal peptide" evidence="2">
    <location>
        <begin position="1"/>
        <end position="28"/>
    </location>
</feature>
<dbReference type="Pfam" id="PF00395">
    <property type="entry name" value="SLH"/>
    <property type="match status" value="3"/>
</dbReference>
<dbReference type="PANTHER" id="PTHR47406">
    <property type="entry name" value="COAGULATION FACTOR 5/8 TYPE, C-TERMINAL"/>
    <property type="match status" value="1"/>
</dbReference>
<dbReference type="InterPro" id="IPR029018">
    <property type="entry name" value="Hex-like_dom2"/>
</dbReference>
<dbReference type="SUPFAM" id="SSF55545">
    <property type="entry name" value="beta-N-acetylhexosaminidase-like domain"/>
    <property type="match status" value="1"/>
</dbReference>
<dbReference type="InterPro" id="IPR001119">
    <property type="entry name" value="SLH_dom"/>
</dbReference>
<dbReference type="Gene3D" id="3.30.379.10">
    <property type="entry name" value="Chitobiase/beta-hexosaminidase domain 2-like"/>
    <property type="match status" value="1"/>
</dbReference>
<dbReference type="PROSITE" id="PS51272">
    <property type="entry name" value="SLH"/>
    <property type="match status" value="3"/>
</dbReference>
<dbReference type="OrthoDB" id="185675at2"/>
<protein>
    <submittedName>
        <fullName evidence="4">S-layer family protein</fullName>
    </submittedName>
</protein>
<dbReference type="RefSeq" id="WP_116064573.1">
    <property type="nucleotide sequence ID" value="NZ_QRDZ01000034.1"/>
</dbReference>
<gene>
    <name evidence="4" type="ORF">DFP98_13450</name>
</gene>
<sequence length="1851" mass="201702">MYLFKKTFRKAGLILLSLSLILSSSVLGQRASASELLGSTAAVAQEKPPNTELTDIQGHWAQKQVSEWWREGLVKGYSDGSFRPDEPVSRAETMALVNRSFGYVESAPISFADLKTSDWAYEDAAKAVKAGYLSGYEDGTIGAGKPVSRQEMAVILTRLLKLEETDNRAADRFRDAMEIAPWSKKAVNAAVSAGMMLGNGNRFMPMASLTRAELVVILDRALKSLTSSEYDKAGIYGSEQSIREIPGDVIVSVPGVTLQNMKIGGDLLLAEGIGEGDVRLRNVVVQGETSIQGGGENSVYLENSILGKVIVNKKTGKIRIVMKGTTTIAELVILTLVNLEVGSNGEIVLLRLEASANVTGQGRIQKAVVGEKGRGSTFELKPDIQEGAEFANAGSSASTGGSGSNGGNGGGSQIQLAALSAVNGTLTATLNQIPSAIPVIGDFAIVSIVNNGAAVPVTPTLVSWNEANKQATLTVPVIPAASVEQSVVYRVSYKSTSTVQSAPFVIHSGVAVAINGQAQGYVVVPAEADPKVSGAADALIQYVMKSTGAALTKLTDEELEMNGSPAGLDTAIYVGLSREEDTAYLDGKLEDLDDDGYVIDARNDTLTIVGPTDSGTQYGVYEFLERYVGVRWLLPGPNGEDVPASSDLYVPTGTIQEEPAYKSRGLYGVHTDSFFFSPDNEDNYQWGVVNRTNNRIIGYNHYLWYLFVPLPGYPGENYATTHPEFYPLRNGERFIPTSDVLWQPCFTEEGTVTAAVSSIVAYFNANPEATSFSLAVNDGGGFCEAEPDHPANPHRLNSIGLPDMSDIYYDWVNKVVEGVLQVHPDKWFGVLAYQEVNDPPSFKLNDRVIPYFTKDRMTWIDDGIRAKDQGTTEQWTAVSANLAFYDYVYGTPYMVPRVYPHQMAEYLRFGKENGVIAYFAELLPNWGEGPKPWLLTKLLWDPERNVDAMLNDWYVRAVGAEAAPDLKAYFDHWESFWTDRIKDTEWFEERKGITYLSYYWGTYLEAVTAQEMEDSRSLLESVLAKAVTPQQKARAEMLFKQFEYYEASALSYPKKETAPETEQAALQMLELGASSQAKADYAAKRLALVDAYKNDPLLHHQVDPYWDKLIWSGWSPSLVWGVTDYVKRHEPTGGAVRERIARMASGEDAAEKEYAELLLNVLAGTTVNANPSFETGTTQAQAWDTWVMNYGEFKRLEEPAHALTGDASIYIHNFYYGDLSQTVPVKPGLITAKLSYFVTKQTQTVGDTWLQLDFLDEQGAVLDTIKSNQQAYSSGRGKWNLISVMGKVPETVNGKAVKQVKVSVTVNGFFEGGELYMDDFEVYQSVESDPPAPLLISQVQASNGEIEVTFYDDPGQTPSNEEFMVTSFINGKSEAVTPTVLSWIAGEKKAILSVPAVPDRVWEQSVVYGVAFRDSAVVRSVPFEVSGNVGDLEQFVQNSSFEEGEENADNWTFWGEGFSRSNAVRRTGSYSLAADGLQPGQNEAGGGGPFQTAGLEPGTYVGVFRYNTSANTKGVLSWNVQPMNGSGAIVRSLSSDKRPAAASRGNWVPFEFEFEIAPGESSARFFVLLSEFKKGDTIYFDDVEIYRIPNAEAEVSVVNATYGHLDVVLTSVPVVEPVAADFVLSSGVNASDEAPVAPTSMSWNSDTKTVSFTVPELQEKPWDQSVVYSVSYKGQDAVNALPVEIPGNVNGLTQIAQNGGFEDWNTESDASAWTFWGEGFTRSNAVVRSGAYSLVADGLQPGQNAAGGGGPLQTVSVQEGSYFGLFRFVTNVPTNGKLSVVVHQIDGTGNVTSNVSSAQRSAKRSAGAWTPFEFSFEAAPGTVSVRYYIVLNDFNKGDTIYFDDVEIFKTN</sequence>
<evidence type="ECO:0000256" key="1">
    <source>
        <dbReference type="ARBA" id="ARBA00022801"/>
    </source>
</evidence>
<dbReference type="Gene3D" id="2.60.120.260">
    <property type="entry name" value="Galactose-binding domain-like"/>
    <property type="match status" value="3"/>
</dbReference>
<name>A0A3D9I8W4_9BACL</name>
<evidence type="ECO:0000313" key="5">
    <source>
        <dbReference type="Proteomes" id="UP000256977"/>
    </source>
</evidence>
<dbReference type="PANTHER" id="PTHR47406:SF2">
    <property type="entry name" value="ALPHA GLUCURONIDASE N-TERMINAL DOMAIN-CONTAINING PROTEIN"/>
    <property type="match status" value="1"/>
</dbReference>
<feature type="domain" description="SLH" evidence="3">
    <location>
        <begin position="48"/>
        <end position="111"/>
    </location>
</feature>
<dbReference type="EMBL" id="QRDZ01000034">
    <property type="protein sequence ID" value="RED58208.1"/>
    <property type="molecule type" value="Genomic_DNA"/>
</dbReference>
<dbReference type="GO" id="GO:0016787">
    <property type="term" value="F:hydrolase activity"/>
    <property type="evidence" value="ECO:0007669"/>
    <property type="project" value="UniProtKB-KW"/>
</dbReference>
<reference evidence="4 5" key="1">
    <citation type="submission" date="2018-07" db="EMBL/GenBank/DDBJ databases">
        <title>Genomic Encyclopedia of Type Strains, Phase III (KMG-III): the genomes of soil and plant-associated and newly described type strains.</title>
        <authorList>
            <person name="Whitman W."/>
        </authorList>
    </citation>
    <scope>NUCLEOTIDE SEQUENCE [LARGE SCALE GENOMIC DNA]</scope>
    <source>
        <strain evidence="4 5">CECT 7287</strain>
    </source>
</reference>
<evidence type="ECO:0000256" key="2">
    <source>
        <dbReference type="SAM" id="SignalP"/>
    </source>
</evidence>
<dbReference type="Pfam" id="PF16126">
    <property type="entry name" value="DUF4838"/>
    <property type="match status" value="1"/>
</dbReference>
<accession>A0A3D9I8W4</accession>
<evidence type="ECO:0000259" key="3">
    <source>
        <dbReference type="PROSITE" id="PS51272"/>
    </source>
</evidence>
<organism evidence="4 5">
    <name type="scientific">Cohnella phaseoli</name>
    <dbReference type="NCBI Taxonomy" id="456490"/>
    <lineage>
        <taxon>Bacteria</taxon>
        <taxon>Bacillati</taxon>
        <taxon>Bacillota</taxon>
        <taxon>Bacilli</taxon>
        <taxon>Bacillales</taxon>
        <taxon>Paenibacillaceae</taxon>
        <taxon>Cohnella</taxon>
    </lineage>
</organism>
<proteinExistence type="predicted"/>
<keyword evidence="1" id="KW-0378">Hydrolase</keyword>
<keyword evidence="5" id="KW-1185">Reference proteome</keyword>
<comment type="caution">
    <text evidence="4">The sequence shown here is derived from an EMBL/GenBank/DDBJ whole genome shotgun (WGS) entry which is preliminary data.</text>
</comment>
<feature type="domain" description="SLH" evidence="3">
    <location>
        <begin position="112"/>
        <end position="170"/>
    </location>
</feature>
<dbReference type="Proteomes" id="UP000256977">
    <property type="component" value="Unassembled WGS sequence"/>
</dbReference>
<feature type="chain" id="PRO_5038981913" evidence="2">
    <location>
        <begin position="29"/>
        <end position="1851"/>
    </location>
</feature>
<feature type="domain" description="SLH" evidence="3">
    <location>
        <begin position="173"/>
        <end position="232"/>
    </location>
</feature>
<dbReference type="GO" id="GO:0005975">
    <property type="term" value="P:carbohydrate metabolic process"/>
    <property type="evidence" value="ECO:0007669"/>
    <property type="project" value="UniProtKB-ARBA"/>
</dbReference>
<evidence type="ECO:0000313" key="4">
    <source>
        <dbReference type="EMBL" id="RED58208.1"/>
    </source>
</evidence>
<keyword evidence="2" id="KW-0732">Signal</keyword>
<dbReference type="InterPro" id="IPR032287">
    <property type="entry name" value="DUF4838"/>
</dbReference>